<gene>
    <name evidence="6" type="primary">CDC36</name>
    <name evidence="6" type="ORF">VKT23_006069</name>
</gene>
<comment type="similarity">
    <text evidence="1">Belongs to the CNOT2/3/5 family.</text>
</comment>
<dbReference type="InterPro" id="IPR007282">
    <property type="entry name" value="NOT2/3/5_C"/>
</dbReference>
<feature type="region of interest" description="Disordered" evidence="4">
    <location>
        <begin position="83"/>
        <end position="444"/>
    </location>
</feature>
<feature type="compositionally biased region" description="Gly residues" evidence="4">
    <location>
        <begin position="97"/>
        <end position="107"/>
    </location>
</feature>
<dbReference type="InterPro" id="IPR040168">
    <property type="entry name" value="Not2/3/5"/>
</dbReference>
<proteinExistence type="inferred from homology"/>
<feature type="compositionally biased region" description="Polar residues" evidence="4">
    <location>
        <begin position="365"/>
        <end position="377"/>
    </location>
</feature>
<feature type="compositionally biased region" description="Pro residues" evidence="4">
    <location>
        <begin position="379"/>
        <end position="389"/>
    </location>
</feature>
<dbReference type="Pfam" id="PF04153">
    <property type="entry name" value="NOT2_3_5_C"/>
    <property type="match status" value="1"/>
</dbReference>
<evidence type="ECO:0000313" key="6">
    <source>
        <dbReference type="EMBL" id="KAK7464864.1"/>
    </source>
</evidence>
<evidence type="ECO:0000259" key="5">
    <source>
        <dbReference type="Pfam" id="PF04153"/>
    </source>
</evidence>
<feature type="compositionally biased region" description="Polar residues" evidence="4">
    <location>
        <begin position="336"/>
        <end position="346"/>
    </location>
</feature>
<feature type="region of interest" description="Disordered" evidence="4">
    <location>
        <begin position="1"/>
        <end position="60"/>
    </location>
</feature>
<dbReference type="InterPro" id="IPR038635">
    <property type="entry name" value="CCR4-NOT_su2/3/5_C_sf"/>
</dbReference>
<feature type="compositionally biased region" description="Low complexity" evidence="4">
    <location>
        <begin position="347"/>
        <end position="364"/>
    </location>
</feature>
<evidence type="ECO:0000256" key="3">
    <source>
        <dbReference type="ARBA" id="ARBA00023163"/>
    </source>
</evidence>
<dbReference type="EMBL" id="JBANRG010000007">
    <property type="protein sequence ID" value="KAK7464864.1"/>
    <property type="molecule type" value="Genomic_DNA"/>
</dbReference>
<organism evidence="6 7">
    <name type="scientific">Marasmiellus scandens</name>
    <dbReference type="NCBI Taxonomy" id="2682957"/>
    <lineage>
        <taxon>Eukaryota</taxon>
        <taxon>Fungi</taxon>
        <taxon>Dikarya</taxon>
        <taxon>Basidiomycota</taxon>
        <taxon>Agaricomycotina</taxon>
        <taxon>Agaricomycetes</taxon>
        <taxon>Agaricomycetidae</taxon>
        <taxon>Agaricales</taxon>
        <taxon>Marasmiineae</taxon>
        <taxon>Omphalotaceae</taxon>
        <taxon>Marasmiellus</taxon>
    </lineage>
</organism>
<evidence type="ECO:0000256" key="2">
    <source>
        <dbReference type="ARBA" id="ARBA00023015"/>
    </source>
</evidence>
<protein>
    <submittedName>
        <fullName evidence="6">Transcriptional regulator</fullName>
    </submittedName>
</protein>
<dbReference type="Gene3D" id="2.30.30.1020">
    <property type="entry name" value="CCR4-NOT complex subunit 2/3/5, C-terminal domain"/>
    <property type="match status" value="1"/>
</dbReference>
<reference evidence="6 7" key="1">
    <citation type="submission" date="2024-01" db="EMBL/GenBank/DDBJ databases">
        <title>A draft genome for the cacao thread blight pathogen Marasmiellus scandens.</title>
        <authorList>
            <person name="Baruah I.K."/>
            <person name="Leung J."/>
            <person name="Bukari Y."/>
            <person name="Amoako-Attah I."/>
            <person name="Meinhardt L.W."/>
            <person name="Bailey B.A."/>
            <person name="Cohen S.P."/>
        </authorList>
    </citation>
    <scope>NUCLEOTIDE SEQUENCE [LARGE SCALE GENOMIC DNA]</scope>
    <source>
        <strain evidence="6 7">GH-19</strain>
    </source>
</reference>
<comment type="caution">
    <text evidence="6">The sequence shown here is derived from an EMBL/GenBank/DDBJ whole genome shotgun (WGS) entry which is preliminary data.</text>
</comment>
<name>A0ABR1JVI7_9AGAR</name>
<feature type="compositionally biased region" description="Gly residues" evidence="4">
    <location>
        <begin position="116"/>
        <end position="130"/>
    </location>
</feature>
<feature type="domain" description="NOT2/NOT3/NOT5 C-terminal" evidence="5">
    <location>
        <begin position="499"/>
        <end position="622"/>
    </location>
</feature>
<evidence type="ECO:0000256" key="4">
    <source>
        <dbReference type="SAM" id="MobiDB-lite"/>
    </source>
</evidence>
<sequence length="679" mass="68033">MNRQGQPQPRPPSLGPAVNGPAGLGNQYRSPYGGGGGGYPMPPSRGNLNPVGVLQSGGGLGGLGGGVGLGGNVGLGGGYGVGVGVPGLQPNPNAGVGQRGGQGGQGGPQTPFMQRGQGGQGQGGQGGGFPFGLQHSQQQQQAAVAAAQAQAQAQAQALLQQQQQQSNHHHLQQQPQTPNPGAPSVSSTSEVGLDPNDFPALGSTGGNSHSNGSGSGNGNGTNGGASYASQAGTGIGLGLASASGNGGAGATSQPRDFTPDDFPALGGSGTTANATTNAATTGDTSHPPGLNGFEQRQSLLGTLSTGPTPGMLNIGAAQARGAFDDKRNYQKLNPAWNASTSPNPGHSPSSTQQQQQNGTSTQQTHPTSSIQPPNSAPLNAPPGVPPPPHGLGGDNNATTPNHTTPPNAAGNPVPTPGGTGAAANSTPNPSLPSSTAHVHQHPQTPAQQILMSAADRWGLLGLLAMIKSAATTDIDGGLSSVGTDLGTMGLDMGYGGSLYSTFITPWADQSAAHSVEPDFHLPACYNVAPPPPGPSKAQAFSDETLFFMFYSSPRDALQEVAAQELWNRNWRFHKDLRLWITKESGSAPSQKVIGGESGTYTFWDPENWTKERKDMTVLYADLEEKTVAAFVQAPGLTPAGAAPGVGQNGHAQVGQGVGAVGGAVGGAGQRGSFQVGVAA</sequence>
<dbReference type="Proteomes" id="UP001498398">
    <property type="component" value="Unassembled WGS sequence"/>
</dbReference>
<feature type="compositionally biased region" description="Low complexity" evidence="4">
    <location>
        <begin position="421"/>
        <end position="436"/>
    </location>
</feature>
<keyword evidence="7" id="KW-1185">Reference proteome</keyword>
<feature type="compositionally biased region" description="Low complexity" evidence="4">
    <location>
        <begin position="270"/>
        <end position="285"/>
    </location>
</feature>
<keyword evidence="2" id="KW-0805">Transcription regulation</keyword>
<evidence type="ECO:0000256" key="1">
    <source>
        <dbReference type="ARBA" id="ARBA00007682"/>
    </source>
</evidence>
<feature type="compositionally biased region" description="Low complexity" evidence="4">
    <location>
        <begin position="395"/>
        <end position="412"/>
    </location>
</feature>
<feature type="compositionally biased region" description="Gly residues" evidence="4">
    <location>
        <begin position="213"/>
        <end position="223"/>
    </location>
</feature>
<evidence type="ECO:0000313" key="7">
    <source>
        <dbReference type="Proteomes" id="UP001498398"/>
    </source>
</evidence>
<accession>A0ABR1JVI7</accession>
<dbReference type="PANTHER" id="PTHR23326">
    <property type="entry name" value="CCR4 NOT-RELATED"/>
    <property type="match status" value="1"/>
</dbReference>
<feature type="compositionally biased region" description="Polar residues" evidence="4">
    <location>
        <begin position="294"/>
        <end position="307"/>
    </location>
</feature>
<feature type="compositionally biased region" description="Low complexity" evidence="4">
    <location>
        <begin position="133"/>
        <end position="176"/>
    </location>
</feature>
<keyword evidence="3" id="KW-0804">Transcription</keyword>